<sequence length="260" mass="29186">MTTTYTSYTLITNDLARSIERVAQEPQVERETEYYLSRIGEIKSIDDFMADDRIYNYAMKAFGLEDMTYAKAFMRKALTEGVDNDDAFAKQLSDSKYTAFVEAFNFARHGGAATVFGRAQQDVVDKYLRQTLEEEVGEDNTGVRLALYFERSAADITSAYGILADEAIYQVVRTALGIPDEFAGSDVDKQADFLESKIDIEDFQDPDKVTRSLQRFTAMWEIDNPSYGSFDTSLMLSSSTGFGISEDLMLAINTLKLGGR</sequence>
<organism evidence="1 2">
    <name type="scientific">Pseudohoeflea coraliihabitans</name>
    <dbReference type="NCBI Taxonomy" id="2860393"/>
    <lineage>
        <taxon>Bacteria</taxon>
        <taxon>Pseudomonadati</taxon>
        <taxon>Pseudomonadota</taxon>
        <taxon>Alphaproteobacteria</taxon>
        <taxon>Hyphomicrobiales</taxon>
        <taxon>Rhizobiaceae</taxon>
        <taxon>Pseudohoeflea</taxon>
    </lineage>
</organism>
<dbReference type="RefSeq" id="WP_219201291.1">
    <property type="nucleotide sequence ID" value="NZ_JAHWQX010000002.1"/>
</dbReference>
<gene>
    <name evidence="1" type="ORF">KY465_08805</name>
</gene>
<dbReference type="EMBL" id="JAHWQX010000002">
    <property type="protein sequence ID" value="MBW3097378.1"/>
    <property type="molecule type" value="Genomic_DNA"/>
</dbReference>
<reference evidence="1" key="1">
    <citation type="submission" date="2021-07" db="EMBL/GenBank/DDBJ databases">
        <title>Pseudohoeflea marina sp. nov. a polyhydroxyalcanoate-producing bacterium.</title>
        <authorList>
            <person name="Zheng W."/>
            <person name="Yu S."/>
            <person name="Huang Y."/>
        </authorList>
    </citation>
    <scope>NUCLEOTIDE SEQUENCE</scope>
    <source>
        <strain evidence="1">DP4N28-3</strain>
    </source>
</reference>
<accession>A0ABS6WN77</accession>
<keyword evidence="2" id="KW-1185">Reference proteome</keyword>
<name>A0ABS6WN77_9HYPH</name>
<comment type="caution">
    <text evidence="1">The sequence shown here is derived from an EMBL/GenBank/DDBJ whole genome shotgun (WGS) entry which is preliminary data.</text>
</comment>
<dbReference type="Pfam" id="PF06748">
    <property type="entry name" value="DUF1217"/>
    <property type="match status" value="1"/>
</dbReference>
<evidence type="ECO:0000313" key="1">
    <source>
        <dbReference type="EMBL" id="MBW3097378.1"/>
    </source>
</evidence>
<protein>
    <submittedName>
        <fullName evidence="1">DUF1217 domain-containing protein</fullName>
    </submittedName>
</protein>
<dbReference type="InterPro" id="IPR010626">
    <property type="entry name" value="DUF1217"/>
</dbReference>
<evidence type="ECO:0000313" key="2">
    <source>
        <dbReference type="Proteomes" id="UP001430804"/>
    </source>
</evidence>
<dbReference type="Proteomes" id="UP001430804">
    <property type="component" value="Unassembled WGS sequence"/>
</dbReference>
<proteinExistence type="predicted"/>